<keyword evidence="1" id="KW-0472">Membrane</keyword>
<reference evidence="4 5" key="1">
    <citation type="journal article" date="2014" name="Int. J. Syst. Evol. Microbiol.">
        <title>Complete genome sequence of Corynebacterium casei LMG S-19264T (=DSM 44701T), isolated from a smear-ripened cheese.</title>
        <authorList>
            <consortium name="US DOE Joint Genome Institute (JGI-PGF)"/>
            <person name="Walter F."/>
            <person name="Albersmeier A."/>
            <person name="Kalinowski J."/>
            <person name="Ruckert C."/>
        </authorList>
    </citation>
    <scope>NUCLEOTIDE SEQUENCE [LARGE SCALE GENOMIC DNA]</scope>
    <source>
        <strain evidence="4 5">NBRC 110095</strain>
    </source>
</reference>
<dbReference type="Gene3D" id="3.20.20.450">
    <property type="entry name" value="EAL domain"/>
    <property type="match status" value="1"/>
</dbReference>
<dbReference type="SMART" id="SM00052">
    <property type="entry name" value="EAL"/>
    <property type="match status" value="1"/>
</dbReference>
<dbReference type="SUPFAM" id="SSF55073">
    <property type="entry name" value="Nucleotide cyclase"/>
    <property type="match status" value="1"/>
</dbReference>
<gene>
    <name evidence="4" type="ORF">GCM10007877_36080</name>
</gene>
<organism evidence="4 5">
    <name type="scientific">Marinibactrum halimedae</name>
    <dbReference type="NCBI Taxonomy" id="1444977"/>
    <lineage>
        <taxon>Bacteria</taxon>
        <taxon>Pseudomonadati</taxon>
        <taxon>Pseudomonadota</taxon>
        <taxon>Gammaproteobacteria</taxon>
        <taxon>Cellvibrionales</taxon>
        <taxon>Cellvibrionaceae</taxon>
        <taxon>Marinibactrum</taxon>
    </lineage>
</organism>
<evidence type="ECO:0000313" key="5">
    <source>
        <dbReference type="Proteomes" id="UP001156870"/>
    </source>
</evidence>
<proteinExistence type="predicted"/>
<keyword evidence="1" id="KW-1133">Transmembrane helix</keyword>
<evidence type="ECO:0008006" key="6">
    <source>
        <dbReference type="Google" id="ProtNLM"/>
    </source>
</evidence>
<dbReference type="InterPro" id="IPR043128">
    <property type="entry name" value="Rev_trsase/Diguanyl_cyclase"/>
</dbReference>
<dbReference type="Pfam" id="PF00563">
    <property type="entry name" value="EAL"/>
    <property type="match status" value="1"/>
</dbReference>
<dbReference type="InterPro" id="IPR000160">
    <property type="entry name" value="GGDEF_dom"/>
</dbReference>
<dbReference type="AlphaFoldDB" id="A0AA37WN99"/>
<dbReference type="SUPFAM" id="SSF141868">
    <property type="entry name" value="EAL domain-like"/>
    <property type="match status" value="1"/>
</dbReference>
<sequence>MGAAKILDMVDSRMDTLAAVVPLVLGERYFDSLSFDPSLYLDERTFDQGRDALNVLLDSSTSEMINVEALFVVVEYERKVYVVATSRKKHPLSGNRVKPFVNWALTNNALMSSFQSSKPHYVNANRSFGQYRSLYLPYEFANGLRTVVGVEVSASEVARIHSLMRWLALFSVGFLAFLGLPFILFSRSSLKNEIIALTTDSLVGLPNRMALMSDIGRFNEATVAMININGFSKINFSYGSAAADNILSQVAQSIQSYFSDENDIRVYRLAADRFGVLVPRCVSNFEMNSLFRTLADQLHAQSFSFPGKATGSLRFVIGVANSNAGPVLNLLTYANLAIIEANIEQVEFKVLSEYQQLPNVFQRELRITQKAVESLKNNGVTPYFQPVFRAEDFTVVHYEVLLRIEDNMGKSIARPDEMLTLLRQQRLELTVTKQLLEKSLKIAHRHNLCCSFNLSPSLLQQDPALEMLASYMRNYSKHMMFELAENEALLYRDVTQDFFREAKKIGVPIGIDEFGKQFSNVDRLISLQVDFIKIDGRLVSRITQNQGVHNTVKGLIELANQQGIDTVAQHCESEHVVDAVKQLDVVYLQGFYLCQPMNQEALEQFLLRQNEQVNELDIKDPSINKG</sequence>
<evidence type="ECO:0000259" key="2">
    <source>
        <dbReference type="PROSITE" id="PS50883"/>
    </source>
</evidence>
<evidence type="ECO:0000256" key="1">
    <source>
        <dbReference type="SAM" id="Phobius"/>
    </source>
</evidence>
<comment type="caution">
    <text evidence="4">The sequence shown here is derived from an EMBL/GenBank/DDBJ whole genome shotgun (WGS) entry which is preliminary data.</text>
</comment>
<evidence type="ECO:0000313" key="4">
    <source>
        <dbReference type="EMBL" id="GLS27889.1"/>
    </source>
</evidence>
<evidence type="ECO:0000259" key="3">
    <source>
        <dbReference type="PROSITE" id="PS50887"/>
    </source>
</evidence>
<dbReference type="Gene3D" id="3.30.70.270">
    <property type="match status" value="1"/>
</dbReference>
<dbReference type="InterPro" id="IPR050706">
    <property type="entry name" value="Cyclic-di-GMP_PDE-like"/>
</dbReference>
<feature type="domain" description="EAL" evidence="2">
    <location>
        <begin position="364"/>
        <end position="610"/>
    </location>
</feature>
<keyword evidence="1" id="KW-0812">Transmembrane</keyword>
<accession>A0AA37WN99</accession>
<dbReference type="GO" id="GO:0071111">
    <property type="term" value="F:cyclic-guanylate-specific phosphodiesterase activity"/>
    <property type="evidence" value="ECO:0007669"/>
    <property type="project" value="InterPro"/>
</dbReference>
<feature type="transmembrane region" description="Helical" evidence="1">
    <location>
        <begin position="166"/>
        <end position="185"/>
    </location>
</feature>
<dbReference type="PROSITE" id="PS50887">
    <property type="entry name" value="GGDEF"/>
    <property type="match status" value="1"/>
</dbReference>
<dbReference type="Proteomes" id="UP001156870">
    <property type="component" value="Unassembled WGS sequence"/>
</dbReference>
<dbReference type="PANTHER" id="PTHR33121">
    <property type="entry name" value="CYCLIC DI-GMP PHOSPHODIESTERASE PDEF"/>
    <property type="match status" value="1"/>
</dbReference>
<dbReference type="CDD" id="cd01948">
    <property type="entry name" value="EAL"/>
    <property type="match status" value="1"/>
</dbReference>
<dbReference type="EMBL" id="BSPD01000092">
    <property type="protein sequence ID" value="GLS27889.1"/>
    <property type="molecule type" value="Genomic_DNA"/>
</dbReference>
<dbReference type="InterPro" id="IPR001633">
    <property type="entry name" value="EAL_dom"/>
</dbReference>
<dbReference type="PANTHER" id="PTHR33121:SF79">
    <property type="entry name" value="CYCLIC DI-GMP PHOSPHODIESTERASE PDED-RELATED"/>
    <property type="match status" value="1"/>
</dbReference>
<dbReference type="PROSITE" id="PS50883">
    <property type="entry name" value="EAL"/>
    <property type="match status" value="1"/>
</dbReference>
<dbReference type="InterPro" id="IPR029787">
    <property type="entry name" value="Nucleotide_cyclase"/>
</dbReference>
<dbReference type="InterPro" id="IPR035919">
    <property type="entry name" value="EAL_sf"/>
</dbReference>
<name>A0AA37WN99_9GAMM</name>
<feature type="domain" description="GGDEF" evidence="3">
    <location>
        <begin position="219"/>
        <end position="356"/>
    </location>
</feature>
<protein>
    <recommendedName>
        <fullName evidence="6">GGDEF domain-containing protein</fullName>
    </recommendedName>
</protein>
<dbReference type="Pfam" id="PF00990">
    <property type="entry name" value="GGDEF"/>
    <property type="match status" value="1"/>
</dbReference>
<keyword evidence="5" id="KW-1185">Reference proteome</keyword>
<dbReference type="SMART" id="SM00267">
    <property type="entry name" value="GGDEF"/>
    <property type="match status" value="1"/>
</dbReference>